<reference evidence="1 2" key="1">
    <citation type="submission" date="2019-12" db="EMBL/GenBank/DDBJ databases">
        <title>Novel species isolated from a subtropical stream in China.</title>
        <authorList>
            <person name="Lu H."/>
        </authorList>
    </citation>
    <scope>NUCLEOTIDE SEQUENCE [LARGE SCALE GENOMIC DNA]</scope>
    <source>
        <strain evidence="1 2">FT134W</strain>
    </source>
</reference>
<proteinExistence type="predicted"/>
<sequence>MAIEIRELVIKTTIVERSSDSPVAAAPQALKDEILAACRQLVLNLLRERRER</sequence>
<dbReference type="Pfam" id="PF19265">
    <property type="entry name" value="DUF5908"/>
    <property type="match status" value="1"/>
</dbReference>
<dbReference type="EMBL" id="WWCR01000004">
    <property type="protein sequence ID" value="MYM71734.1"/>
    <property type="molecule type" value="Genomic_DNA"/>
</dbReference>
<dbReference type="AlphaFoldDB" id="A0A7X4GZ78"/>
<protein>
    <submittedName>
        <fullName evidence="1">Uncharacterized protein</fullName>
    </submittedName>
</protein>
<dbReference type="RefSeq" id="WP_161049377.1">
    <property type="nucleotide sequence ID" value="NZ_WWCR01000004.1"/>
</dbReference>
<dbReference type="InterPro" id="IPR045459">
    <property type="entry name" value="DUF5908"/>
</dbReference>
<name>A0A7X4GZ78_9BURK</name>
<evidence type="ECO:0000313" key="1">
    <source>
        <dbReference type="EMBL" id="MYM71734.1"/>
    </source>
</evidence>
<evidence type="ECO:0000313" key="2">
    <source>
        <dbReference type="Proteomes" id="UP000469734"/>
    </source>
</evidence>
<gene>
    <name evidence="1" type="ORF">GTP56_05920</name>
</gene>
<dbReference type="Proteomes" id="UP000469734">
    <property type="component" value="Unassembled WGS sequence"/>
</dbReference>
<accession>A0A7X4GZ78</accession>
<organism evidence="1 2">
    <name type="scientific">Duganella margarita</name>
    <dbReference type="NCBI Taxonomy" id="2692170"/>
    <lineage>
        <taxon>Bacteria</taxon>
        <taxon>Pseudomonadati</taxon>
        <taxon>Pseudomonadota</taxon>
        <taxon>Betaproteobacteria</taxon>
        <taxon>Burkholderiales</taxon>
        <taxon>Oxalobacteraceae</taxon>
        <taxon>Telluria group</taxon>
        <taxon>Duganella</taxon>
    </lineage>
</organism>
<comment type="caution">
    <text evidence="1">The sequence shown here is derived from an EMBL/GenBank/DDBJ whole genome shotgun (WGS) entry which is preliminary data.</text>
</comment>